<dbReference type="EMBL" id="RCMI01000542">
    <property type="protein sequence ID" value="KAG2906374.1"/>
    <property type="molecule type" value="Genomic_DNA"/>
</dbReference>
<evidence type="ECO:0000313" key="3">
    <source>
        <dbReference type="EMBL" id="KAG2906374.1"/>
    </source>
</evidence>
<accession>A0A8T1HSD8</accession>
<dbReference type="Proteomes" id="UP000760860">
    <property type="component" value="Unassembled WGS sequence"/>
</dbReference>
<dbReference type="Proteomes" id="UP000735874">
    <property type="component" value="Unassembled WGS sequence"/>
</dbReference>
<proteinExistence type="predicted"/>
<evidence type="ECO:0000313" key="4">
    <source>
        <dbReference type="EMBL" id="KAG2927828.1"/>
    </source>
</evidence>
<reference evidence="6" key="1">
    <citation type="submission" date="2018-05" db="EMBL/GenBank/DDBJ databases">
        <title>Effector identification in a new, highly contiguous assembly of the strawberry crown rot pathogen Phytophthora cactorum.</title>
        <authorList>
            <person name="Armitage A.D."/>
            <person name="Nellist C.F."/>
            <person name="Bates H."/>
            <person name="Vickerstaff R.J."/>
            <person name="Harrison R.J."/>
        </authorList>
    </citation>
    <scope>NUCLEOTIDE SEQUENCE</scope>
    <source>
        <strain evidence="2">15-7</strain>
        <strain evidence="3">4032</strain>
        <strain evidence="4">4040</strain>
        <strain evidence="5">P415</strain>
        <strain evidence="6">P421</strain>
    </source>
</reference>
<dbReference type="Proteomes" id="UP000736787">
    <property type="component" value="Unassembled WGS sequence"/>
</dbReference>
<dbReference type="EMBL" id="RCMV01000597">
    <property type="protein sequence ID" value="KAG3214939.1"/>
    <property type="molecule type" value="Genomic_DNA"/>
</dbReference>
<dbReference type="EMBL" id="RCML01000537">
    <property type="protein sequence ID" value="KAG2974317.1"/>
    <property type="molecule type" value="Genomic_DNA"/>
</dbReference>
<name>A0A8T1HSD8_9STRA</name>
<evidence type="ECO:0000256" key="1">
    <source>
        <dbReference type="SAM" id="MobiDB-lite"/>
    </source>
</evidence>
<evidence type="ECO:0000313" key="5">
    <source>
        <dbReference type="EMBL" id="KAG2974317.1"/>
    </source>
</evidence>
<dbReference type="Proteomes" id="UP000697107">
    <property type="component" value="Unassembled WGS sequence"/>
</dbReference>
<dbReference type="AlphaFoldDB" id="A0A8T1HSD8"/>
<comment type="caution">
    <text evidence="6">The sequence shown here is derived from an EMBL/GenBank/DDBJ whole genome shotgun (WGS) entry which is preliminary data.</text>
</comment>
<sequence length="75" mass="8024">MTPLVANAFVPPSDHAGHSGRQTPSFVTTTATLPYHVFTQRRSSQRDCELKHLQLAVQAALALRVQPASVAGSQA</sequence>
<evidence type="ECO:0000313" key="2">
    <source>
        <dbReference type="EMBL" id="KAG2852647.1"/>
    </source>
</evidence>
<feature type="region of interest" description="Disordered" evidence="1">
    <location>
        <begin position="1"/>
        <end position="26"/>
    </location>
</feature>
<dbReference type="EMBL" id="RCMG01000529">
    <property type="protein sequence ID" value="KAG2852647.1"/>
    <property type="molecule type" value="Genomic_DNA"/>
</dbReference>
<gene>
    <name evidence="2" type="ORF">PC113_g14844</name>
    <name evidence="3" type="ORF">PC115_g14314</name>
    <name evidence="4" type="ORF">PC117_g14487</name>
    <name evidence="5" type="ORF">PC118_g14597</name>
    <name evidence="6" type="ORF">PC129_g14171</name>
</gene>
<organism evidence="6 7">
    <name type="scientific">Phytophthora cactorum</name>
    <dbReference type="NCBI Taxonomy" id="29920"/>
    <lineage>
        <taxon>Eukaryota</taxon>
        <taxon>Sar</taxon>
        <taxon>Stramenopiles</taxon>
        <taxon>Oomycota</taxon>
        <taxon>Peronosporomycetes</taxon>
        <taxon>Peronosporales</taxon>
        <taxon>Peronosporaceae</taxon>
        <taxon>Phytophthora</taxon>
    </lineage>
</organism>
<protein>
    <submittedName>
        <fullName evidence="6">Uncharacterized protein</fullName>
    </submittedName>
</protein>
<dbReference type="EMBL" id="RCMK01000454">
    <property type="protein sequence ID" value="KAG2927828.1"/>
    <property type="molecule type" value="Genomic_DNA"/>
</dbReference>
<dbReference type="Proteomes" id="UP000774804">
    <property type="component" value="Unassembled WGS sequence"/>
</dbReference>
<evidence type="ECO:0000313" key="7">
    <source>
        <dbReference type="Proteomes" id="UP000760860"/>
    </source>
</evidence>
<evidence type="ECO:0000313" key="6">
    <source>
        <dbReference type="EMBL" id="KAG3214939.1"/>
    </source>
</evidence>